<keyword evidence="2" id="KW-1185">Reference proteome</keyword>
<evidence type="ECO:0000313" key="2">
    <source>
        <dbReference type="Proteomes" id="UP000309997"/>
    </source>
</evidence>
<evidence type="ECO:0000313" key="1">
    <source>
        <dbReference type="EMBL" id="KAL3575437.1"/>
    </source>
</evidence>
<reference evidence="1 2" key="1">
    <citation type="journal article" date="2024" name="Plant Biotechnol. J.">
        <title>Genome and CRISPR/Cas9 system of a widespread forest tree (Populus alba) in the world.</title>
        <authorList>
            <person name="Liu Y.J."/>
            <person name="Jiang P.F."/>
            <person name="Han X.M."/>
            <person name="Li X.Y."/>
            <person name="Wang H.M."/>
            <person name="Wang Y.J."/>
            <person name="Wang X.X."/>
            <person name="Zeng Q.Y."/>
        </authorList>
    </citation>
    <scope>NUCLEOTIDE SEQUENCE [LARGE SCALE GENOMIC DNA]</scope>
    <source>
        <strain evidence="2">cv. PAL-ZL1</strain>
    </source>
</reference>
<comment type="caution">
    <text evidence="1">The sequence shown here is derived from an EMBL/GenBank/DDBJ whole genome shotgun (WGS) entry which is preliminary data.</text>
</comment>
<proteinExistence type="predicted"/>
<accession>A0ACC4BBL2</accession>
<protein>
    <submittedName>
        <fullName evidence="1">Uncharacterized protein</fullName>
    </submittedName>
</protein>
<dbReference type="Proteomes" id="UP000309997">
    <property type="component" value="Unassembled WGS sequence"/>
</dbReference>
<sequence length="116" mass="13030">MNEILDQLVEIDLAAGFRCTDDYLVKHQQAGAWKQKLQAYAEQTVLADRISTVAAWFLHKQKAVHRREMARAVSCTTSTTHKNTVCSSKKLAISFSAFGLQSGFVCQMAQQSRYSE</sequence>
<dbReference type="EMBL" id="RCHU02000012">
    <property type="protein sequence ID" value="KAL3575437.1"/>
    <property type="molecule type" value="Genomic_DNA"/>
</dbReference>
<name>A0ACC4BBL2_POPAL</name>
<organism evidence="1 2">
    <name type="scientific">Populus alba</name>
    <name type="common">White poplar</name>
    <dbReference type="NCBI Taxonomy" id="43335"/>
    <lineage>
        <taxon>Eukaryota</taxon>
        <taxon>Viridiplantae</taxon>
        <taxon>Streptophyta</taxon>
        <taxon>Embryophyta</taxon>
        <taxon>Tracheophyta</taxon>
        <taxon>Spermatophyta</taxon>
        <taxon>Magnoliopsida</taxon>
        <taxon>eudicotyledons</taxon>
        <taxon>Gunneridae</taxon>
        <taxon>Pentapetalae</taxon>
        <taxon>rosids</taxon>
        <taxon>fabids</taxon>
        <taxon>Malpighiales</taxon>
        <taxon>Salicaceae</taxon>
        <taxon>Saliceae</taxon>
        <taxon>Populus</taxon>
    </lineage>
</organism>
<gene>
    <name evidence="1" type="ORF">D5086_023538</name>
</gene>